<evidence type="ECO:0000313" key="1">
    <source>
        <dbReference type="EMBL" id="RQP22147.1"/>
    </source>
</evidence>
<dbReference type="SUPFAM" id="SSF55486">
    <property type="entry name" value="Metalloproteases ('zincins'), catalytic domain"/>
    <property type="match status" value="1"/>
</dbReference>
<sequence>MVIGRLFDGLRRMRDERTLAHRAIPDELWALTLARFPFVSRRSEDDLAELRKLATLFLAQKEFHGAQGLEITDEIAVAIAAQACLPILRLGLSHYANFVGIVVHPDEVVARREVMDEDGIVHSYDETLAGEAMEGGPIMLSWHDVAIAGESADWGYNVVIHEFAHVLDMGDGVADGIPLLPDVAAREAWAAVIDDEYNLFCDDVDAGYETLLDPYGAQSVDEFFAVASEVFFVAPDDFKAHHPALYDLFASYYRQAP</sequence>
<dbReference type="PANTHER" id="PTHR30164:SF2">
    <property type="entry name" value="PROTEIN MTFA"/>
    <property type="match status" value="1"/>
</dbReference>
<evidence type="ECO:0000313" key="2">
    <source>
        <dbReference type="Proteomes" id="UP000267464"/>
    </source>
</evidence>
<dbReference type="PANTHER" id="PTHR30164">
    <property type="entry name" value="MTFA PEPTIDASE"/>
    <property type="match status" value="1"/>
</dbReference>
<dbReference type="EMBL" id="QUSW01000008">
    <property type="protein sequence ID" value="RQP22147.1"/>
    <property type="molecule type" value="Genomic_DNA"/>
</dbReference>
<dbReference type="OrthoDB" id="9786424at2"/>
<accession>A0A3N7HJB5</accession>
<dbReference type="InterPro" id="IPR024079">
    <property type="entry name" value="MetalloPept_cat_dom_sf"/>
</dbReference>
<dbReference type="CDD" id="cd20169">
    <property type="entry name" value="Peptidase_M90_mtfA"/>
    <property type="match status" value="1"/>
</dbReference>
<keyword evidence="2" id="KW-1185">Reference proteome</keyword>
<evidence type="ECO:0008006" key="3">
    <source>
        <dbReference type="Google" id="ProtNLM"/>
    </source>
</evidence>
<reference evidence="1 2" key="2">
    <citation type="submission" date="2018-12" db="EMBL/GenBank/DDBJ databases">
        <title>Rhizobacter gummiphilus sp. nov., a rubber-degrading bacterium isolated from the soil of a botanical garden in Japan.</title>
        <authorList>
            <person name="Shunsuke S.S."/>
        </authorList>
    </citation>
    <scope>NUCLEOTIDE SEQUENCE [LARGE SCALE GENOMIC DNA]</scope>
    <source>
        <strain evidence="1 2">S-16</strain>
    </source>
</reference>
<dbReference type="Gene3D" id="1.10.472.150">
    <property type="entry name" value="Glucose-regulated metallo-peptidase M90, N-terminal domain"/>
    <property type="match status" value="1"/>
</dbReference>
<dbReference type="AlphaFoldDB" id="A0A3N7HJB5"/>
<dbReference type="InterPro" id="IPR010384">
    <property type="entry name" value="MtfA_fam"/>
</dbReference>
<dbReference type="GO" id="GO:0004177">
    <property type="term" value="F:aminopeptidase activity"/>
    <property type="evidence" value="ECO:0007669"/>
    <property type="project" value="TreeGrafter"/>
</dbReference>
<organism evidence="1 2">
    <name type="scientific">Piscinibacter terrae</name>
    <dbReference type="NCBI Taxonomy" id="2496871"/>
    <lineage>
        <taxon>Bacteria</taxon>
        <taxon>Pseudomonadati</taxon>
        <taxon>Pseudomonadota</taxon>
        <taxon>Betaproteobacteria</taxon>
        <taxon>Burkholderiales</taxon>
        <taxon>Sphaerotilaceae</taxon>
        <taxon>Piscinibacter</taxon>
    </lineage>
</organism>
<protein>
    <recommendedName>
        <fullName evidence="3">Zinc-dependent peptidase</fullName>
    </recommendedName>
</protein>
<dbReference type="Proteomes" id="UP000267464">
    <property type="component" value="Unassembled WGS sequence"/>
</dbReference>
<name>A0A3N7HJB5_9BURK</name>
<proteinExistence type="predicted"/>
<dbReference type="InterPro" id="IPR042252">
    <property type="entry name" value="MtfA_N"/>
</dbReference>
<gene>
    <name evidence="1" type="ORF">DZC73_24405</name>
</gene>
<reference evidence="1 2" key="1">
    <citation type="submission" date="2018-08" db="EMBL/GenBank/DDBJ databases">
        <authorList>
            <person name="Khan S.A."/>
            <person name="Jeon C.O."/>
            <person name="Chun B.H."/>
            <person name="Jeong S.E."/>
        </authorList>
    </citation>
    <scope>NUCLEOTIDE SEQUENCE [LARGE SCALE GENOMIC DNA]</scope>
    <source>
        <strain evidence="1 2">S-16</strain>
    </source>
</reference>
<dbReference type="GO" id="GO:0005829">
    <property type="term" value="C:cytosol"/>
    <property type="evidence" value="ECO:0007669"/>
    <property type="project" value="TreeGrafter"/>
</dbReference>
<dbReference type="Gene3D" id="3.40.390.10">
    <property type="entry name" value="Collagenase (Catalytic Domain)"/>
    <property type="match status" value="1"/>
</dbReference>
<dbReference type="GO" id="GO:0008237">
    <property type="term" value="F:metallopeptidase activity"/>
    <property type="evidence" value="ECO:0007669"/>
    <property type="project" value="InterPro"/>
</dbReference>
<comment type="caution">
    <text evidence="1">The sequence shown here is derived from an EMBL/GenBank/DDBJ whole genome shotgun (WGS) entry which is preliminary data.</text>
</comment>
<dbReference type="RefSeq" id="WP_124542994.1">
    <property type="nucleotide sequence ID" value="NZ_QUSW01000008.1"/>
</dbReference>
<dbReference type="Pfam" id="PF06167">
    <property type="entry name" value="Peptidase_M90"/>
    <property type="match status" value="1"/>
</dbReference>